<reference evidence="13 14" key="1">
    <citation type="submission" date="2023-11" db="EMBL/GenBank/DDBJ databases">
        <authorList>
            <person name="Okamura Y."/>
        </authorList>
    </citation>
    <scope>NUCLEOTIDE SEQUENCE [LARGE SCALE GENOMIC DNA]</scope>
</reference>
<dbReference type="FunFam" id="2.40.10.10:FF:000068">
    <property type="entry name" value="transmembrane protease serine 2"/>
    <property type="match status" value="1"/>
</dbReference>
<organism evidence="13 14">
    <name type="scientific">Leptosia nina</name>
    <dbReference type="NCBI Taxonomy" id="320188"/>
    <lineage>
        <taxon>Eukaryota</taxon>
        <taxon>Metazoa</taxon>
        <taxon>Ecdysozoa</taxon>
        <taxon>Arthropoda</taxon>
        <taxon>Hexapoda</taxon>
        <taxon>Insecta</taxon>
        <taxon>Pterygota</taxon>
        <taxon>Neoptera</taxon>
        <taxon>Endopterygota</taxon>
        <taxon>Lepidoptera</taxon>
        <taxon>Glossata</taxon>
        <taxon>Ditrysia</taxon>
        <taxon>Papilionoidea</taxon>
        <taxon>Pieridae</taxon>
        <taxon>Pierinae</taxon>
        <taxon>Leptosia</taxon>
    </lineage>
</organism>
<evidence type="ECO:0000259" key="12">
    <source>
        <dbReference type="PROSITE" id="PS51888"/>
    </source>
</evidence>
<dbReference type="InterPro" id="IPR009003">
    <property type="entry name" value="Peptidase_S1_PA"/>
</dbReference>
<evidence type="ECO:0000256" key="1">
    <source>
        <dbReference type="ARBA" id="ARBA00004239"/>
    </source>
</evidence>
<name>A0AAV1JYC2_9NEOP</name>
<dbReference type="InterPro" id="IPR033116">
    <property type="entry name" value="TRYPSIN_SER"/>
</dbReference>
<dbReference type="PROSITE" id="PS50240">
    <property type="entry name" value="TRYPSIN_DOM"/>
    <property type="match status" value="1"/>
</dbReference>
<dbReference type="PANTHER" id="PTHR24252:SF7">
    <property type="entry name" value="HYALIN"/>
    <property type="match status" value="1"/>
</dbReference>
<dbReference type="Proteomes" id="UP001497472">
    <property type="component" value="Unassembled WGS sequence"/>
</dbReference>
<dbReference type="InterPro" id="IPR022700">
    <property type="entry name" value="CLIP"/>
</dbReference>
<dbReference type="SUPFAM" id="SSF50494">
    <property type="entry name" value="Trypsin-like serine proteases"/>
    <property type="match status" value="1"/>
</dbReference>
<dbReference type="InterPro" id="IPR001314">
    <property type="entry name" value="Peptidase_S1A"/>
</dbReference>
<keyword evidence="9" id="KW-0645">Protease</keyword>
<dbReference type="FunFam" id="2.40.10.10:FF:000002">
    <property type="entry name" value="Transmembrane protease serine"/>
    <property type="match status" value="1"/>
</dbReference>
<evidence type="ECO:0000313" key="13">
    <source>
        <dbReference type="EMBL" id="CAK1554494.1"/>
    </source>
</evidence>
<feature type="signal peptide" evidence="10">
    <location>
        <begin position="1"/>
        <end position="18"/>
    </location>
</feature>
<dbReference type="AlphaFoldDB" id="A0AAV1JYC2"/>
<evidence type="ECO:0000256" key="7">
    <source>
        <dbReference type="ARBA" id="ARBA00055534"/>
    </source>
</evidence>
<keyword evidence="9" id="KW-0378">Hydrolase</keyword>
<comment type="similarity">
    <text evidence="6">Belongs to the peptidase S1 family. CLIP subfamily.</text>
</comment>
<dbReference type="Gene3D" id="2.40.10.10">
    <property type="entry name" value="Trypsin-like serine proteases"/>
    <property type="match status" value="1"/>
</dbReference>
<dbReference type="EMBL" id="CAVLEF010000278">
    <property type="protein sequence ID" value="CAK1554494.1"/>
    <property type="molecule type" value="Genomic_DNA"/>
</dbReference>
<gene>
    <name evidence="13" type="ORF">LNINA_LOCUS13407</name>
</gene>
<dbReference type="PROSITE" id="PS00135">
    <property type="entry name" value="TRYPSIN_SER"/>
    <property type="match status" value="1"/>
</dbReference>
<sequence length="393" mass="43547">MWTYNIVGIISLVAYANSLSEGDSCTKKDGSQGVCKAITNCPSALEDIKRHSPPTPCGFVNFDPIVCCGETVVPEPVTPKKRGRGRKTTTTQRPVEVKFSLECPIAERTGRKAYDKCLEYQEKYVYPCRPGPTQGMVRVDQCNREPEGLITGGENAKDGEFPHMALLGYGEGSIVWMCGGVIISERFVLTAGHCSSSRSHGVVKKILVGILKSKDDGDPSRQYDVTVKKHPDYKPPSKYNDIALLKTDRDIQLSRYVVPACLHDGGALSNDSAVITGWGTTVFRQREVPEVLQKATVTRFEDSECSKKFKNLRHMAKGYDAETQLCYGDRVSNKDSCEGDSGGPLQVNQPNVRCMYWIIGITSWGKWCGVAGEPGIYTRVSHYLQWIENEVWP</sequence>
<dbReference type="Pfam" id="PF00089">
    <property type="entry name" value="Trypsin"/>
    <property type="match status" value="1"/>
</dbReference>
<dbReference type="PANTHER" id="PTHR24252">
    <property type="entry name" value="ACROSIN-RELATED"/>
    <property type="match status" value="1"/>
</dbReference>
<dbReference type="SMART" id="SM00680">
    <property type="entry name" value="CLIP"/>
    <property type="match status" value="1"/>
</dbReference>
<comment type="subcellular location">
    <subcellularLocation>
        <location evidence="1">Secreted</location>
        <location evidence="1">Extracellular space</location>
    </subcellularLocation>
</comment>
<evidence type="ECO:0000313" key="14">
    <source>
        <dbReference type="Proteomes" id="UP001497472"/>
    </source>
</evidence>
<keyword evidence="5" id="KW-1199">Hemostasis impairing toxin</keyword>
<keyword evidence="14" id="KW-1185">Reference proteome</keyword>
<dbReference type="PRINTS" id="PR00722">
    <property type="entry name" value="CHYMOTRYPSIN"/>
</dbReference>
<dbReference type="PROSITE" id="PS51888">
    <property type="entry name" value="CLIP"/>
    <property type="match status" value="1"/>
</dbReference>
<dbReference type="GO" id="GO:0090729">
    <property type="term" value="F:toxin activity"/>
    <property type="evidence" value="ECO:0007669"/>
    <property type="project" value="UniProtKB-KW"/>
</dbReference>
<comment type="function">
    <text evidence="7">Fibrinolytic activity; shows preferential cleavage of Arg-Gly bonds in all three fibrinogen chains. Contact with the caterpillars causes severe bleeding, due the anticoagulant effect of the protein.</text>
</comment>
<keyword evidence="8" id="KW-1205">Fibrinolytic toxin</keyword>
<dbReference type="GO" id="GO:0005576">
    <property type="term" value="C:extracellular region"/>
    <property type="evidence" value="ECO:0007669"/>
    <property type="project" value="UniProtKB-SubCell"/>
</dbReference>
<dbReference type="GO" id="GO:0004252">
    <property type="term" value="F:serine-type endopeptidase activity"/>
    <property type="evidence" value="ECO:0007669"/>
    <property type="project" value="InterPro"/>
</dbReference>
<feature type="chain" id="PRO_5043729461" evidence="10">
    <location>
        <begin position="19"/>
        <end position="393"/>
    </location>
</feature>
<dbReference type="InterPro" id="IPR001254">
    <property type="entry name" value="Trypsin_dom"/>
</dbReference>
<evidence type="ECO:0000256" key="9">
    <source>
        <dbReference type="RuleBase" id="RU363034"/>
    </source>
</evidence>
<evidence type="ECO:0000256" key="8">
    <source>
        <dbReference type="ARBA" id="ARBA00084094"/>
    </source>
</evidence>
<protein>
    <submittedName>
        <fullName evidence="13">Uncharacterized protein</fullName>
    </submittedName>
</protein>
<dbReference type="CDD" id="cd00190">
    <property type="entry name" value="Tryp_SPc"/>
    <property type="match status" value="1"/>
</dbReference>
<dbReference type="GO" id="GO:0006508">
    <property type="term" value="P:proteolysis"/>
    <property type="evidence" value="ECO:0007669"/>
    <property type="project" value="UniProtKB-KW"/>
</dbReference>
<evidence type="ECO:0000256" key="2">
    <source>
        <dbReference type="ARBA" id="ARBA00022656"/>
    </source>
</evidence>
<comment type="caution">
    <text evidence="13">The sequence shown here is derived from an EMBL/GenBank/DDBJ whole genome shotgun (WGS) entry which is preliminary data.</text>
</comment>
<evidence type="ECO:0000259" key="11">
    <source>
        <dbReference type="PROSITE" id="PS50240"/>
    </source>
</evidence>
<evidence type="ECO:0000256" key="4">
    <source>
        <dbReference type="ARBA" id="ARBA00023157"/>
    </source>
</evidence>
<dbReference type="InterPro" id="IPR043504">
    <property type="entry name" value="Peptidase_S1_PA_chymotrypsin"/>
</dbReference>
<keyword evidence="4" id="KW-1015">Disulfide bond</keyword>
<dbReference type="SMART" id="SM00020">
    <property type="entry name" value="Tryp_SPc"/>
    <property type="match status" value="1"/>
</dbReference>
<keyword evidence="3 10" id="KW-0732">Signal</keyword>
<dbReference type="InterPro" id="IPR018114">
    <property type="entry name" value="TRYPSIN_HIS"/>
</dbReference>
<feature type="domain" description="Peptidase S1" evidence="11">
    <location>
        <begin position="150"/>
        <end position="392"/>
    </location>
</feature>
<proteinExistence type="inferred from homology"/>
<keyword evidence="2" id="KW-0800">Toxin</keyword>
<feature type="domain" description="Clip" evidence="12">
    <location>
        <begin position="24"/>
        <end position="68"/>
    </location>
</feature>
<accession>A0AAV1JYC2</accession>
<evidence type="ECO:0000256" key="10">
    <source>
        <dbReference type="SAM" id="SignalP"/>
    </source>
</evidence>
<dbReference type="PROSITE" id="PS00134">
    <property type="entry name" value="TRYPSIN_HIS"/>
    <property type="match status" value="1"/>
</dbReference>
<evidence type="ECO:0000256" key="3">
    <source>
        <dbReference type="ARBA" id="ARBA00022729"/>
    </source>
</evidence>
<evidence type="ECO:0000256" key="6">
    <source>
        <dbReference type="ARBA" id="ARBA00024195"/>
    </source>
</evidence>
<keyword evidence="9" id="KW-0720">Serine protease</keyword>
<evidence type="ECO:0000256" key="5">
    <source>
        <dbReference type="ARBA" id="ARBA00023240"/>
    </source>
</evidence>